<comment type="caution">
    <text evidence="2">The sequence shown here is derived from an EMBL/GenBank/DDBJ whole genome shotgun (WGS) entry which is preliminary data.</text>
</comment>
<dbReference type="InterPro" id="IPR036928">
    <property type="entry name" value="AS_sf"/>
</dbReference>
<keyword evidence="3" id="KW-1185">Reference proteome</keyword>
<name>A0A3N1LNG5_9PROT</name>
<gene>
    <name evidence="2" type="ORF">EDC65_2623</name>
</gene>
<reference evidence="2 3" key="1">
    <citation type="submission" date="2018-11" db="EMBL/GenBank/DDBJ databases">
        <title>Genomic Encyclopedia of Type Strains, Phase IV (KMG-IV): sequencing the most valuable type-strain genomes for metagenomic binning, comparative biology and taxonomic classification.</title>
        <authorList>
            <person name="Goeker M."/>
        </authorList>
    </citation>
    <scope>NUCLEOTIDE SEQUENCE [LARGE SCALE GENOMIC DNA]</scope>
    <source>
        <strain evidence="2 3">DSM 5900</strain>
    </source>
</reference>
<evidence type="ECO:0000313" key="2">
    <source>
        <dbReference type="EMBL" id="ROP90765.1"/>
    </source>
</evidence>
<feature type="domain" description="Amidase" evidence="1">
    <location>
        <begin position="27"/>
        <end position="452"/>
    </location>
</feature>
<dbReference type="PANTHER" id="PTHR11895">
    <property type="entry name" value="TRANSAMIDASE"/>
    <property type="match status" value="1"/>
</dbReference>
<dbReference type="PROSITE" id="PS00571">
    <property type="entry name" value="AMIDASES"/>
    <property type="match status" value="1"/>
</dbReference>
<dbReference type="GO" id="GO:0016740">
    <property type="term" value="F:transferase activity"/>
    <property type="evidence" value="ECO:0007669"/>
    <property type="project" value="UniProtKB-KW"/>
</dbReference>
<sequence length="476" mass="50003">MSDTNPLHLDLVGVAEAIAGRQVSSVEVTRACLEAADRLQSPLNLYIRIDGDEALAAAAQADAAIARGDRLGPLHGVPLAHKDMYYRAGRVVTCGSQIRRNWVADTTATALDRLSAAGALNLGTLNMAEFAMGGTGHNYHFGHCRNPWNVDHVPGGSSSGSGAGVAARLFYGALGSDTGGSIRLPAAFCGVTGIKPTQTRVSRYGAMPLSFSMDNVGPLARSARDCARLLGIIAGADPRDPTASTLPVPDYEAGIGSGVAGLTIAVPTSHYLDNLHADVLAAYEAATQLFERMGARLVEVAVPDHDQMLAAIHAVIAVEAAAIHGPWLRKRPGEYSQAVRSRIEPGLYYPATRYLEALNLRSTILAAFNAAVFDKADAMLTPVLATPVPTLAATDAHSNPDGSRAAAAVARNTRPINYLGLPALAFPGGFSSNGLPIGLQLVGRAFDEATLLRMGHAYQQETRWHERLPPLAAGTE</sequence>
<organism evidence="2 3">
    <name type="scientific">Stella humosa</name>
    <dbReference type="NCBI Taxonomy" id="94"/>
    <lineage>
        <taxon>Bacteria</taxon>
        <taxon>Pseudomonadati</taxon>
        <taxon>Pseudomonadota</taxon>
        <taxon>Alphaproteobacteria</taxon>
        <taxon>Rhodospirillales</taxon>
        <taxon>Stellaceae</taxon>
        <taxon>Stella</taxon>
    </lineage>
</organism>
<dbReference type="InterPro" id="IPR023631">
    <property type="entry name" value="Amidase_dom"/>
</dbReference>
<proteinExistence type="predicted"/>
<dbReference type="PANTHER" id="PTHR11895:SF176">
    <property type="entry name" value="AMIDASE AMID-RELATED"/>
    <property type="match status" value="1"/>
</dbReference>
<keyword evidence="2" id="KW-0808">Transferase</keyword>
<dbReference type="OrthoDB" id="9811471at2"/>
<dbReference type="InterPro" id="IPR020556">
    <property type="entry name" value="Amidase_CS"/>
</dbReference>
<dbReference type="Pfam" id="PF01425">
    <property type="entry name" value="Amidase"/>
    <property type="match status" value="1"/>
</dbReference>
<dbReference type="Gene3D" id="3.90.1300.10">
    <property type="entry name" value="Amidase signature (AS) domain"/>
    <property type="match status" value="1"/>
</dbReference>
<accession>A0A3N1LNG5</accession>
<dbReference type="RefSeq" id="WP_123690163.1">
    <property type="nucleotide sequence ID" value="NZ_AP019700.1"/>
</dbReference>
<protein>
    <submittedName>
        <fullName evidence="2">Aspartyl/glutamyl-tRNA(Asn/Gln) amidotransferase subunit A</fullName>
    </submittedName>
</protein>
<dbReference type="InterPro" id="IPR000120">
    <property type="entry name" value="Amidase"/>
</dbReference>
<evidence type="ECO:0000259" key="1">
    <source>
        <dbReference type="Pfam" id="PF01425"/>
    </source>
</evidence>
<dbReference type="SUPFAM" id="SSF75304">
    <property type="entry name" value="Amidase signature (AS) enzymes"/>
    <property type="match status" value="1"/>
</dbReference>
<dbReference type="Proteomes" id="UP000278222">
    <property type="component" value="Unassembled WGS sequence"/>
</dbReference>
<evidence type="ECO:0000313" key="3">
    <source>
        <dbReference type="Proteomes" id="UP000278222"/>
    </source>
</evidence>
<dbReference type="EMBL" id="RJKX01000014">
    <property type="protein sequence ID" value="ROP90765.1"/>
    <property type="molecule type" value="Genomic_DNA"/>
</dbReference>
<dbReference type="AlphaFoldDB" id="A0A3N1LNG5"/>